<reference evidence="2 3" key="3">
    <citation type="journal article" date="2011" name="Mol. Syst. Biol.">
        <title>Integrative genome-scale metabolic analysis of Vibrio vulnificus for drug targeting and discovery.</title>
        <authorList>
            <person name="Kim H.U."/>
            <person name="Kim S.Y."/>
            <person name="Jeong H."/>
            <person name="Kim T.Y."/>
            <person name="Kim J.J."/>
            <person name="Choy H.E."/>
            <person name="Yi K.Y."/>
            <person name="Rhee J.H."/>
            <person name="Lee S.Y."/>
        </authorList>
    </citation>
    <scope>NUCLEOTIDE SEQUENCE [LARGE SCALE GENOMIC DNA]</scope>
    <source>
        <strain evidence="2 3">CMCP6</strain>
    </source>
</reference>
<dbReference type="EMBL" id="AE016795">
    <property type="protein sequence ID" value="AAO09272.1"/>
    <property type="molecule type" value="Genomic_DNA"/>
</dbReference>
<reference evidence="2 3" key="2">
    <citation type="journal article" date="2003" name="Infect. Immun.">
        <title>Characterization and pathogenic significance of Vibrio vulnificus antigens preferentially expressed in septicemic patients.</title>
        <authorList>
            <person name="Kim Y.R."/>
            <person name="Lee S.E."/>
            <person name="Kim C.M."/>
            <person name="Kim S.Y."/>
            <person name="Shin E.K."/>
            <person name="Shin D.H."/>
            <person name="Chung S.S."/>
            <person name="Choy H.E."/>
            <person name="Progulske-Fox A."/>
            <person name="Hillman J.D."/>
            <person name="Handfield M."/>
            <person name="Rhee J.H."/>
        </authorList>
    </citation>
    <scope>NUCLEOTIDE SEQUENCE [LARGE SCALE GENOMIC DNA]</scope>
    <source>
        <strain evidence="2 3">CMCP6</strain>
    </source>
</reference>
<gene>
    <name evidence="2" type="ordered locus">VV1_0766</name>
</gene>
<evidence type="ECO:0000313" key="2">
    <source>
        <dbReference type="EMBL" id="AAO09272.1"/>
    </source>
</evidence>
<protein>
    <submittedName>
        <fullName evidence="2">Uncharacterized protein</fullName>
    </submittedName>
</protein>
<feature type="transmembrane region" description="Helical" evidence="1">
    <location>
        <begin position="6"/>
        <end position="26"/>
    </location>
</feature>
<dbReference type="KEGG" id="vvu:VV1_0766"/>
<evidence type="ECO:0000313" key="3">
    <source>
        <dbReference type="Proteomes" id="UP000002275"/>
    </source>
</evidence>
<accession>A0A3Q0L2I6</accession>
<name>A0A3Q0L2I6_VIBVU</name>
<dbReference type="AlphaFoldDB" id="A0A3Q0L2I6"/>
<keyword evidence="1" id="KW-1133">Transmembrane helix</keyword>
<proteinExistence type="predicted"/>
<reference evidence="3" key="1">
    <citation type="submission" date="2002-12" db="EMBL/GenBank/DDBJ databases">
        <title>Complete genome sequence of Vibrio vulnificus CMCP6.</title>
        <authorList>
            <person name="Rhee J.H."/>
            <person name="Kim S.Y."/>
            <person name="Chung S.S."/>
            <person name="Kim J.J."/>
            <person name="Moon Y.H."/>
            <person name="Jeong H."/>
            <person name="Choy H.E."/>
        </authorList>
    </citation>
    <scope>NUCLEOTIDE SEQUENCE [LARGE SCALE GENOMIC DNA]</scope>
    <source>
        <strain evidence="3">CMCP6</strain>
    </source>
</reference>
<feature type="transmembrane region" description="Helical" evidence="1">
    <location>
        <begin position="88"/>
        <end position="106"/>
    </location>
</feature>
<feature type="transmembrane region" description="Helical" evidence="1">
    <location>
        <begin position="54"/>
        <end position="76"/>
    </location>
</feature>
<evidence type="ECO:0000256" key="1">
    <source>
        <dbReference type="SAM" id="Phobius"/>
    </source>
</evidence>
<keyword evidence="1" id="KW-0472">Membrane</keyword>
<organism evidence="2 3">
    <name type="scientific">Vibrio vulnificus (strain CMCP6)</name>
    <dbReference type="NCBI Taxonomy" id="216895"/>
    <lineage>
        <taxon>Bacteria</taxon>
        <taxon>Pseudomonadati</taxon>
        <taxon>Pseudomonadota</taxon>
        <taxon>Gammaproteobacteria</taxon>
        <taxon>Vibrionales</taxon>
        <taxon>Vibrionaceae</taxon>
        <taxon>Vibrio</taxon>
    </lineage>
</organism>
<keyword evidence="1" id="KW-0812">Transmembrane</keyword>
<dbReference type="Proteomes" id="UP000002275">
    <property type="component" value="Chromosome I"/>
</dbReference>
<sequence>MVRRAWRVGITTVLSLLLLSVVGVYFQTRHLACADKWFPVCTGMTAGGGGVQSFCSLALIFDRLFLSFFYLVILAVARTHGTASVEGRYYYCIVVVLAVCCGECISKRGI</sequence>